<name>A0A928VWV4_9CYAN</name>
<dbReference type="AlphaFoldDB" id="A0A928VWV4"/>
<evidence type="ECO:0000313" key="1">
    <source>
        <dbReference type="EMBL" id="MBE9041712.1"/>
    </source>
</evidence>
<dbReference type="Proteomes" id="UP000621799">
    <property type="component" value="Unassembled WGS sequence"/>
</dbReference>
<dbReference type="EMBL" id="JADEXN010000235">
    <property type="protein sequence ID" value="MBE9041712.1"/>
    <property type="molecule type" value="Genomic_DNA"/>
</dbReference>
<comment type="caution">
    <text evidence="1">The sequence shown here is derived from an EMBL/GenBank/DDBJ whole genome shotgun (WGS) entry which is preliminary data.</text>
</comment>
<organism evidence="1 2">
    <name type="scientific">Zarconia navalis LEGE 11467</name>
    <dbReference type="NCBI Taxonomy" id="1828826"/>
    <lineage>
        <taxon>Bacteria</taxon>
        <taxon>Bacillati</taxon>
        <taxon>Cyanobacteriota</taxon>
        <taxon>Cyanophyceae</taxon>
        <taxon>Oscillatoriophycideae</taxon>
        <taxon>Oscillatoriales</taxon>
        <taxon>Oscillatoriales incertae sedis</taxon>
        <taxon>Zarconia</taxon>
        <taxon>Zarconia navalis</taxon>
    </lineage>
</organism>
<protein>
    <submittedName>
        <fullName evidence="1">Uncharacterized protein</fullName>
    </submittedName>
</protein>
<sequence>MTGVGELPTFKYLILEDEVLVGNGGYSLKLRRNTYAAITHPTTTTWCPNWYGDGYTSNKRSRAGFD</sequence>
<keyword evidence="2" id="KW-1185">Reference proteome</keyword>
<dbReference type="RefSeq" id="WP_264321911.1">
    <property type="nucleotide sequence ID" value="NZ_JADEXN010000235.1"/>
</dbReference>
<evidence type="ECO:0000313" key="2">
    <source>
        <dbReference type="Proteomes" id="UP000621799"/>
    </source>
</evidence>
<gene>
    <name evidence="1" type="ORF">IQ235_13080</name>
</gene>
<accession>A0A928VWV4</accession>
<reference evidence="1" key="1">
    <citation type="submission" date="2020-10" db="EMBL/GenBank/DDBJ databases">
        <authorList>
            <person name="Castelo-Branco R."/>
            <person name="Eusebio N."/>
            <person name="Adriana R."/>
            <person name="Vieira A."/>
            <person name="Brugerolle De Fraissinette N."/>
            <person name="Rezende De Castro R."/>
            <person name="Schneider M.P."/>
            <person name="Vasconcelos V."/>
            <person name="Leao P.N."/>
        </authorList>
    </citation>
    <scope>NUCLEOTIDE SEQUENCE</scope>
    <source>
        <strain evidence="1">LEGE 11467</strain>
    </source>
</reference>
<proteinExistence type="predicted"/>